<dbReference type="Proteomes" id="UP001355207">
    <property type="component" value="Chromosome 9"/>
</dbReference>
<feature type="region of interest" description="Disordered" evidence="1">
    <location>
        <begin position="571"/>
        <end position="591"/>
    </location>
</feature>
<feature type="region of interest" description="Disordered" evidence="1">
    <location>
        <begin position="353"/>
        <end position="398"/>
    </location>
</feature>
<keyword evidence="3" id="KW-1185">Reference proteome</keyword>
<dbReference type="RefSeq" id="XP_066078421.1">
    <property type="nucleotide sequence ID" value="XM_066222324.1"/>
</dbReference>
<dbReference type="AlphaFoldDB" id="A0AAX4K3I4"/>
<feature type="region of interest" description="Disordered" evidence="1">
    <location>
        <begin position="195"/>
        <end position="217"/>
    </location>
</feature>
<dbReference type="PANTHER" id="PTHR13379:SF0">
    <property type="entry name" value="UPF0415 PROTEIN C7ORF25"/>
    <property type="match status" value="1"/>
</dbReference>
<feature type="compositionally biased region" description="Basic and acidic residues" evidence="1">
    <location>
        <begin position="372"/>
        <end position="388"/>
    </location>
</feature>
<feature type="region of interest" description="Disordered" evidence="1">
    <location>
        <begin position="258"/>
        <end position="282"/>
    </location>
</feature>
<name>A0AAX4K3I4_9TREE</name>
<gene>
    <name evidence="2" type="ORF">L201_006605</name>
</gene>
<feature type="compositionally biased region" description="Low complexity" evidence="1">
    <location>
        <begin position="195"/>
        <end position="206"/>
    </location>
</feature>
<evidence type="ECO:0000256" key="1">
    <source>
        <dbReference type="SAM" id="MobiDB-lite"/>
    </source>
</evidence>
<sequence>MSHSQDFTANVHQALSLTNELLNHIEQFDLKKLMYRSPISDRIKFEPWGQEDMMGFKKWLDGIYNHAKLLEAMIASGIPPKDDPLPTVNNLITFWKIILTSTSPIVGIKMSMGGDKRLINGFGNGDLKNKSSNNKSFIKKDKSKKAISKEKQKEKEVWVDVISNGGREWIRIYSKKISHLLAEFREADSYINSDYDSDSTASSSTSRQPKTKSPIELDNTLIQTAKDLLRAASLVDRIPGGPIPKVTIYLTRIPSSPSGFNLNQENEDENEDDSGPDWPDDRIPLTFEKIREMGVELKFGDLSEIPLSKVKGPEIPLDSIPSLKLNLDITTLMGLCSDVLHYPLPLTKEEAAKRSLRPTNHLIGDSSKVLPRGRDGTGKGRNKGKQEQEELEAEDSKDEFSSDYELFKGQSQNSIELYRCILEEMERPFIEEFNQVIEDAWKDELKRRETERVPDINSLSENIEKNLRVKSNSPLKVEFWTTKEAAQYTYEALSSGPAHGHGLEQRRMRRLLGLEKGDFFEESRYKGKEGYLKDIKINIFDLDDDKEFKPQSVEQVLEDAQKRGKNYIDSFQTSSKANATSNDNGLTGDSLKEEEKTGFHHTLATITELFLNQYYNSLVNPSTDKQDNISKDEDDDVDLSLNPRIKHQNKFILSKQTSISTSGLPNFLQPRKLPTPPIAKISLPFPVVSLHSLNKGSLNGMTTIMMGTATLKEVWSQNLWRIRGWERGWYNWQGRENSQRERGYTSVIIFPYRVFGEGKRVRFEKGDYSYPTKDWWEINPQEEI</sequence>
<evidence type="ECO:0000313" key="2">
    <source>
        <dbReference type="EMBL" id="WWC91659.1"/>
    </source>
</evidence>
<reference evidence="2 3" key="1">
    <citation type="submission" date="2024-01" db="EMBL/GenBank/DDBJ databases">
        <title>Comparative genomics of Cryptococcus and Kwoniella reveals pathogenesis evolution and contrasting modes of karyotype evolution via chromosome fusion or intercentromeric recombination.</title>
        <authorList>
            <person name="Coelho M.A."/>
            <person name="David-Palma M."/>
            <person name="Shea T."/>
            <person name="Bowers K."/>
            <person name="McGinley-Smith S."/>
            <person name="Mohammad A.W."/>
            <person name="Gnirke A."/>
            <person name="Yurkov A.M."/>
            <person name="Nowrousian M."/>
            <person name="Sun S."/>
            <person name="Cuomo C.A."/>
            <person name="Heitman J."/>
        </authorList>
    </citation>
    <scope>NUCLEOTIDE SEQUENCE [LARGE SCALE GENOMIC DNA]</scope>
    <source>
        <strain evidence="2 3">CBS 6074</strain>
    </source>
</reference>
<feature type="compositionally biased region" description="Polar residues" evidence="1">
    <location>
        <begin position="571"/>
        <end position="587"/>
    </location>
</feature>
<proteinExistence type="predicted"/>
<organism evidence="2 3">
    <name type="scientific">Kwoniella dendrophila CBS 6074</name>
    <dbReference type="NCBI Taxonomy" id="1295534"/>
    <lineage>
        <taxon>Eukaryota</taxon>
        <taxon>Fungi</taxon>
        <taxon>Dikarya</taxon>
        <taxon>Basidiomycota</taxon>
        <taxon>Agaricomycotina</taxon>
        <taxon>Tremellomycetes</taxon>
        <taxon>Tremellales</taxon>
        <taxon>Cryptococcaceae</taxon>
        <taxon>Kwoniella</taxon>
    </lineage>
</organism>
<dbReference type="GeneID" id="91097274"/>
<dbReference type="PANTHER" id="PTHR13379">
    <property type="entry name" value="UNCHARACTERIZED DUF1308"/>
    <property type="match status" value="1"/>
</dbReference>
<feature type="compositionally biased region" description="Acidic residues" evidence="1">
    <location>
        <begin position="265"/>
        <end position="275"/>
    </location>
</feature>
<accession>A0AAX4K3I4</accession>
<dbReference type="EMBL" id="CP144106">
    <property type="protein sequence ID" value="WWC91659.1"/>
    <property type="molecule type" value="Genomic_DNA"/>
</dbReference>
<evidence type="ECO:0000313" key="3">
    <source>
        <dbReference type="Proteomes" id="UP001355207"/>
    </source>
</evidence>
<protein>
    <submittedName>
        <fullName evidence="2">Uncharacterized protein</fullName>
    </submittedName>
</protein>